<dbReference type="Pfam" id="PF04143">
    <property type="entry name" value="Sulf_transp"/>
    <property type="match status" value="1"/>
</dbReference>
<feature type="transmembrane region" description="Helical" evidence="9">
    <location>
        <begin position="87"/>
        <end position="108"/>
    </location>
</feature>
<keyword evidence="4" id="KW-0997">Cell inner membrane</keyword>
<feature type="transmembrane region" description="Helical" evidence="9">
    <location>
        <begin position="16"/>
        <end position="36"/>
    </location>
</feature>
<keyword evidence="2" id="KW-0813">Transport</keyword>
<dbReference type="InterPro" id="IPR007272">
    <property type="entry name" value="Sulf_transp_TsuA/YedE"/>
</dbReference>
<evidence type="ECO:0000313" key="11">
    <source>
        <dbReference type="Proteomes" id="UP000612855"/>
    </source>
</evidence>
<feature type="transmembrane region" description="Helical" evidence="9">
    <location>
        <begin position="128"/>
        <end position="149"/>
    </location>
</feature>
<evidence type="ECO:0008006" key="12">
    <source>
        <dbReference type="Google" id="ProtNLM"/>
    </source>
</evidence>
<reference evidence="11" key="1">
    <citation type="journal article" date="2019" name="Int. J. Syst. Evol. Microbiol.">
        <title>The Global Catalogue of Microorganisms (GCM) 10K type strain sequencing project: providing services to taxonomists for standard genome sequencing and annotation.</title>
        <authorList>
            <consortium name="The Broad Institute Genomics Platform"/>
            <consortium name="The Broad Institute Genome Sequencing Center for Infectious Disease"/>
            <person name="Wu L."/>
            <person name="Ma J."/>
        </authorList>
    </citation>
    <scope>NUCLEOTIDE SEQUENCE [LARGE SCALE GENOMIC DNA]</scope>
    <source>
        <strain evidence="11">CGMCC 1.12664</strain>
    </source>
</reference>
<comment type="subcellular location">
    <subcellularLocation>
        <location evidence="1">Cell inner membrane</location>
        <topology evidence="1">Multi-pass membrane protein</topology>
    </subcellularLocation>
</comment>
<keyword evidence="6 9" id="KW-1133">Transmembrane helix</keyword>
<gene>
    <name evidence="10" type="ORF">GCM10011360_06430</name>
</gene>
<accession>A0A916ZZP2</accession>
<dbReference type="PANTHER" id="PTHR30574:SF1">
    <property type="entry name" value="SULPHUR TRANSPORT DOMAIN-CONTAINING PROTEIN"/>
    <property type="match status" value="1"/>
</dbReference>
<name>A0A916ZZP2_9RHOB</name>
<evidence type="ECO:0000256" key="3">
    <source>
        <dbReference type="ARBA" id="ARBA00022475"/>
    </source>
</evidence>
<evidence type="ECO:0000256" key="6">
    <source>
        <dbReference type="ARBA" id="ARBA00022989"/>
    </source>
</evidence>
<proteinExistence type="inferred from homology"/>
<evidence type="ECO:0000256" key="1">
    <source>
        <dbReference type="ARBA" id="ARBA00004429"/>
    </source>
</evidence>
<keyword evidence="3" id="KW-1003">Cell membrane</keyword>
<keyword evidence="7 9" id="KW-0472">Membrane</keyword>
<evidence type="ECO:0000256" key="4">
    <source>
        <dbReference type="ARBA" id="ARBA00022519"/>
    </source>
</evidence>
<evidence type="ECO:0000313" key="10">
    <source>
        <dbReference type="EMBL" id="GGE20451.1"/>
    </source>
</evidence>
<dbReference type="EMBL" id="BMFJ01000001">
    <property type="protein sequence ID" value="GGE20451.1"/>
    <property type="molecule type" value="Genomic_DNA"/>
</dbReference>
<evidence type="ECO:0000256" key="5">
    <source>
        <dbReference type="ARBA" id="ARBA00022692"/>
    </source>
</evidence>
<comment type="similarity">
    <text evidence="8">Belongs to the TsuA/YedE (TC 9.B.102) family.</text>
</comment>
<feature type="transmembrane region" description="Helical" evidence="9">
    <location>
        <begin position="63"/>
        <end position="81"/>
    </location>
</feature>
<keyword evidence="5 9" id="KW-0812">Transmembrane</keyword>
<dbReference type="AlphaFoldDB" id="A0A916ZZP2"/>
<sequence>MGRDRPEREPNMQIDWIMGLIGGLLIGSAGAVLLLGNGKIMGASGIIGGLVDGSARSEARERLVFLAGVLVMPLLLIPFAGTPDTNATSNLAVLAAAGLLVGTGTRIANGCTSGHGVCGISRLSLRGIVATVFYILAGGLTIVLFRHIFGVI</sequence>
<evidence type="ECO:0000256" key="9">
    <source>
        <dbReference type="SAM" id="Phobius"/>
    </source>
</evidence>
<evidence type="ECO:0000256" key="8">
    <source>
        <dbReference type="ARBA" id="ARBA00035655"/>
    </source>
</evidence>
<organism evidence="10 11">
    <name type="scientific">Primorskyibacter flagellatus</name>
    <dbReference type="NCBI Taxonomy" id="1387277"/>
    <lineage>
        <taxon>Bacteria</taxon>
        <taxon>Pseudomonadati</taxon>
        <taxon>Pseudomonadota</taxon>
        <taxon>Alphaproteobacteria</taxon>
        <taxon>Rhodobacterales</taxon>
        <taxon>Roseobacteraceae</taxon>
        <taxon>Primorskyibacter</taxon>
    </lineage>
</organism>
<evidence type="ECO:0000256" key="2">
    <source>
        <dbReference type="ARBA" id="ARBA00022448"/>
    </source>
</evidence>
<keyword evidence="11" id="KW-1185">Reference proteome</keyword>
<dbReference type="Proteomes" id="UP000612855">
    <property type="component" value="Unassembled WGS sequence"/>
</dbReference>
<comment type="caution">
    <text evidence="10">The sequence shown here is derived from an EMBL/GenBank/DDBJ whole genome shotgun (WGS) entry which is preliminary data.</text>
</comment>
<dbReference type="GO" id="GO:0005886">
    <property type="term" value="C:plasma membrane"/>
    <property type="evidence" value="ECO:0007669"/>
    <property type="project" value="UniProtKB-SubCell"/>
</dbReference>
<dbReference type="PANTHER" id="PTHR30574">
    <property type="entry name" value="INNER MEMBRANE PROTEIN YEDE"/>
    <property type="match status" value="1"/>
</dbReference>
<evidence type="ECO:0000256" key="7">
    <source>
        <dbReference type="ARBA" id="ARBA00023136"/>
    </source>
</evidence>
<protein>
    <recommendedName>
        <fullName evidence="12">Sulphur transport domain-containing protein</fullName>
    </recommendedName>
</protein>